<feature type="transmembrane region" description="Helical" evidence="1">
    <location>
        <begin position="145"/>
        <end position="169"/>
    </location>
</feature>
<sequence>MRYLLILAVLGAMIGPRAAGAHEVRPGYLDLTETSANLFAITWKVPALGAFHLAMEPRFPDSCHVVGAPIAIETGGAFLEHGALRCEKGLAGGTIEIEGLEATVTNVLVRVAFAEGTVQTALLSPRAPGFTVAVKPSPLQVFKTYLQLGIEHILTGVDHLLFVLCLTLLVRSVRKLLATVTAFTVAHSITLAAATLGLVSVPAAPVEASIALSIVFLASELLRAPTARSDVTRSNPWLVAFSFGLLHGLGFAGALAEIGLPHGEIPLALFSFNVGVEVGQLAFISVVLSLNYVARRLAQWVPDWAPRAAAYAIGSTAAYWVFQRLAAGLIT</sequence>
<proteinExistence type="predicted"/>
<keyword evidence="1" id="KW-1133">Transmembrane helix</keyword>
<name>A0A158DGJ9_9BURK</name>
<keyword evidence="4" id="KW-1185">Reference proteome</keyword>
<feature type="signal peptide" evidence="2">
    <location>
        <begin position="1"/>
        <end position="21"/>
    </location>
</feature>
<dbReference type="AlphaFoldDB" id="A0A158DGJ9"/>
<evidence type="ECO:0000313" key="3">
    <source>
        <dbReference type="EMBL" id="SAK93751.1"/>
    </source>
</evidence>
<dbReference type="InterPro" id="IPR032809">
    <property type="entry name" value="Put_HupE_UreJ"/>
</dbReference>
<dbReference type="Proteomes" id="UP000054851">
    <property type="component" value="Unassembled WGS sequence"/>
</dbReference>
<evidence type="ECO:0000256" key="2">
    <source>
        <dbReference type="SAM" id="SignalP"/>
    </source>
</evidence>
<protein>
    <submittedName>
        <fullName evidence="3">HupE / UreJ protein</fullName>
    </submittedName>
</protein>
<dbReference type="STRING" id="1777140.AWB79_06999"/>
<feature type="transmembrane region" description="Helical" evidence="1">
    <location>
        <begin position="204"/>
        <end position="224"/>
    </location>
</feature>
<keyword evidence="1" id="KW-0812">Transmembrane</keyword>
<feature type="chain" id="PRO_5007624119" evidence="2">
    <location>
        <begin position="22"/>
        <end position="331"/>
    </location>
</feature>
<evidence type="ECO:0000313" key="4">
    <source>
        <dbReference type="Proteomes" id="UP000054851"/>
    </source>
</evidence>
<dbReference type="EMBL" id="FCOA02000043">
    <property type="protein sequence ID" value="SAK93751.1"/>
    <property type="molecule type" value="Genomic_DNA"/>
</dbReference>
<feature type="transmembrane region" description="Helical" evidence="1">
    <location>
        <begin position="268"/>
        <end position="292"/>
    </location>
</feature>
<dbReference type="RefSeq" id="WP_061172002.1">
    <property type="nucleotide sequence ID" value="NZ_FCOA02000043.1"/>
</dbReference>
<reference evidence="3" key="1">
    <citation type="submission" date="2016-01" db="EMBL/GenBank/DDBJ databases">
        <authorList>
            <person name="Peeters C."/>
        </authorList>
    </citation>
    <scope>NUCLEOTIDE SEQUENCE</scope>
    <source>
        <strain evidence="3">LMG 29322</strain>
    </source>
</reference>
<evidence type="ECO:0000256" key="1">
    <source>
        <dbReference type="SAM" id="Phobius"/>
    </source>
</evidence>
<accession>A0A158DGJ9</accession>
<keyword evidence="1" id="KW-0472">Membrane</keyword>
<dbReference type="Pfam" id="PF13795">
    <property type="entry name" value="HupE_UreJ_2"/>
    <property type="match status" value="1"/>
</dbReference>
<gene>
    <name evidence="3" type="ORF">AWB79_06999</name>
</gene>
<feature type="transmembrane region" description="Helical" evidence="1">
    <location>
        <begin position="236"/>
        <end position="256"/>
    </location>
</feature>
<feature type="transmembrane region" description="Helical" evidence="1">
    <location>
        <begin position="176"/>
        <end position="198"/>
    </location>
</feature>
<keyword evidence="2" id="KW-0732">Signal</keyword>
<organism evidence="3 4">
    <name type="scientific">Caballeronia hypogeia</name>
    <dbReference type="NCBI Taxonomy" id="1777140"/>
    <lineage>
        <taxon>Bacteria</taxon>
        <taxon>Pseudomonadati</taxon>
        <taxon>Pseudomonadota</taxon>
        <taxon>Betaproteobacteria</taxon>
        <taxon>Burkholderiales</taxon>
        <taxon>Burkholderiaceae</taxon>
        <taxon>Caballeronia</taxon>
    </lineage>
</organism>
<comment type="caution">
    <text evidence="3">The sequence shown here is derived from an EMBL/GenBank/DDBJ whole genome shotgun (WGS) entry which is preliminary data.</text>
</comment>